<feature type="transmembrane region" description="Helical" evidence="5">
    <location>
        <begin position="138"/>
        <end position="156"/>
    </location>
</feature>
<evidence type="ECO:0000256" key="5">
    <source>
        <dbReference type="SAM" id="Phobius"/>
    </source>
</evidence>
<evidence type="ECO:0000256" key="4">
    <source>
        <dbReference type="ARBA" id="ARBA00023136"/>
    </source>
</evidence>
<feature type="transmembrane region" description="Helical" evidence="5">
    <location>
        <begin position="267"/>
        <end position="287"/>
    </location>
</feature>
<sequence length="304" mass="33036">MAWRESLLLIFVTFVWGLNFVVIKLGLSDLPPLLFLALRFFVCALPVLFGVRRPAIGLGQIVLLGGVFGIGVFGCLFLGIYFGLPAGIAAVAMQSQVFFTIMIAVTFLAERITRTGCVAVACGFLGMALLLADGLQASTALGMACILAGAVCWGVFNNLLKMHKDIPMFDILTWISLVPVVPFLLASCLFENPVAALTTHINTNSVLSVLYTSIISTLFAYYIWGSLIQKRGSLYIAPFALLIPVFGVILSYIVFGEQIDNTELIGIIFIVCGLIIMNIGNFLHANVNLKSAENLRNTVRGFRR</sequence>
<dbReference type="PANTHER" id="PTHR32322">
    <property type="entry name" value="INNER MEMBRANE TRANSPORTER"/>
    <property type="match status" value="1"/>
</dbReference>
<reference evidence="7 8" key="1">
    <citation type="journal article" date="2017" name="Water Res.">
        <title>Comammox in drinking water systems.</title>
        <authorList>
            <person name="Wang Y."/>
            <person name="Ma L."/>
            <person name="Mao Y."/>
            <person name="Jiang X."/>
            <person name="Xia Y."/>
            <person name="Yu K."/>
            <person name="Li B."/>
            <person name="Zhang T."/>
        </authorList>
    </citation>
    <scope>NUCLEOTIDE SEQUENCE [LARGE SCALE GENOMIC DNA]</scope>
    <source>
        <strain evidence="7">SG_bin8</strain>
    </source>
</reference>
<feature type="transmembrane region" description="Helical" evidence="5">
    <location>
        <begin position="236"/>
        <end position="255"/>
    </location>
</feature>
<dbReference type="PANTHER" id="PTHR32322:SF9">
    <property type="entry name" value="AMINO-ACID METABOLITE EFFLUX PUMP-RELATED"/>
    <property type="match status" value="1"/>
</dbReference>
<feature type="transmembrane region" description="Helical" evidence="5">
    <location>
        <begin position="206"/>
        <end position="224"/>
    </location>
</feature>
<dbReference type="Proteomes" id="UP000192872">
    <property type="component" value="Unassembled WGS sequence"/>
</dbReference>
<feature type="domain" description="EamA" evidence="6">
    <location>
        <begin position="6"/>
        <end position="131"/>
    </location>
</feature>
<dbReference type="GO" id="GO:0016020">
    <property type="term" value="C:membrane"/>
    <property type="evidence" value="ECO:0007669"/>
    <property type="project" value="UniProtKB-SubCell"/>
</dbReference>
<keyword evidence="3 5" id="KW-1133">Transmembrane helix</keyword>
<feature type="transmembrane region" description="Helical" evidence="5">
    <location>
        <begin position="116"/>
        <end position="132"/>
    </location>
</feature>
<dbReference type="SUPFAM" id="SSF103481">
    <property type="entry name" value="Multidrug resistance efflux transporter EmrE"/>
    <property type="match status" value="2"/>
</dbReference>
<feature type="domain" description="EamA" evidence="6">
    <location>
        <begin position="141"/>
        <end position="278"/>
    </location>
</feature>
<evidence type="ECO:0000256" key="3">
    <source>
        <dbReference type="ARBA" id="ARBA00022989"/>
    </source>
</evidence>
<dbReference type="RefSeq" id="WP_376802147.1">
    <property type="nucleotide sequence ID" value="NZ_DBNB01000034.1"/>
</dbReference>
<feature type="transmembrane region" description="Helical" evidence="5">
    <location>
        <begin position="61"/>
        <end position="82"/>
    </location>
</feature>
<evidence type="ECO:0000313" key="7">
    <source>
        <dbReference type="EMBL" id="OQW53952.1"/>
    </source>
</evidence>
<name>A0A1W9I2Y3_9HYPH</name>
<evidence type="ECO:0000256" key="2">
    <source>
        <dbReference type="ARBA" id="ARBA00022692"/>
    </source>
</evidence>
<evidence type="ECO:0000313" key="8">
    <source>
        <dbReference type="Proteomes" id="UP000192872"/>
    </source>
</evidence>
<feature type="transmembrane region" description="Helical" evidence="5">
    <location>
        <begin position="33"/>
        <end position="49"/>
    </location>
</feature>
<keyword evidence="4 5" id="KW-0472">Membrane</keyword>
<keyword evidence="2 5" id="KW-0812">Transmembrane</keyword>
<evidence type="ECO:0000259" key="6">
    <source>
        <dbReference type="Pfam" id="PF00892"/>
    </source>
</evidence>
<accession>A0A1W9I2Y3</accession>
<gene>
    <name evidence="7" type="ORF">A4S15_00450</name>
</gene>
<organism evidence="7 8">
    <name type="scientific">Candidatus Raskinella chloraquaticus</name>
    <dbReference type="NCBI Taxonomy" id="1951219"/>
    <lineage>
        <taxon>Bacteria</taxon>
        <taxon>Pseudomonadati</taxon>
        <taxon>Pseudomonadota</taxon>
        <taxon>Alphaproteobacteria</taxon>
        <taxon>Hyphomicrobiales</taxon>
        <taxon>Phreatobacteraceae</taxon>
        <taxon>Candidatus Raskinella</taxon>
    </lineage>
</organism>
<feature type="transmembrane region" description="Helical" evidence="5">
    <location>
        <begin position="168"/>
        <end position="186"/>
    </location>
</feature>
<protein>
    <recommendedName>
        <fullName evidence="6">EamA domain-containing protein</fullName>
    </recommendedName>
</protein>
<evidence type="ECO:0000256" key="1">
    <source>
        <dbReference type="ARBA" id="ARBA00004141"/>
    </source>
</evidence>
<comment type="caution">
    <text evidence="7">The sequence shown here is derived from an EMBL/GenBank/DDBJ whole genome shotgun (WGS) entry which is preliminary data.</text>
</comment>
<dbReference type="STRING" id="1827387.A4S15_00450"/>
<dbReference type="EMBL" id="LWDL01000005">
    <property type="protein sequence ID" value="OQW53952.1"/>
    <property type="molecule type" value="Genomic_DNA"/>
</dbReference>
<dbReference type="Gene3D" id="1.10.3730.20">
    <property type="match status" value="1"/>
</dbReference>
<comment type="subcellular location">
    <subcellularLocation>
        <location evidence="1">Membrane</location>
        <topology evidence="1">Multi-pass membrane protein</topology>
    </subcellularLocation>
</comment>
<feature type="transmembrane region" description="Helical" evidence="5">
    <location>
        <begin position="88"/>
        <end position="109"/>
    </location>
</feature>
<dbReference type="InterPro" id="IPR037185">
    <property type="entry name" value="EmrE-like"/>
</dbReference>
<dbReference type="Pfam" id="PF00892">
    <property type="entry name" value="EamA"/>
    <property type="match status" value="2"/>
</dbReference>
<feature type="transmembrane region" description="Helical" evidence="5">
    <location>
        <begin position="7"/>
        <end position="27"/>
    </location>
</feature>
<dbReference type="InterPro" id="IPR050638">
    <property type="entry name" value="AA-Vitamin_Transporters"/>
</dbReference>
<dbReference type="InterPro" id="IPR000620">
    <property type="entry name" value="EamA_dom"/>
</dbReference>
<dbReference type="AlphaFoldDB" id="A0A1W9I2Y3"/>
<proteinExistence type="predicted"/>